<organism evidence="1 2">
    <name type="scientific">Ambispora leptoticha</name>
    <dbReference type="NCBI Taxonomy" id="144679"/>
    <lineage>
        <taxon>Eukaryota</taxon>
        <taxon>Fungi</taxon>
        <taxon>Fungi incertae sedis</taxon>
        <taxon>Mucoromycota</taxon>
        <taxon>Glomeromycotina</taxon>
        <taxon>Glomeromycetes</taxon>
        <taxon>Archaeosporales</taxon>
        <taxon>Ambisporaceae</taxon>
        <taxon>Ambispora</taxon>
    </lineage>
</organism>
<sequence>RHKVSQSKSITQQNLEFEICRTLHNSGREPELRGVSLSATLKRFWFNKL</sequence>
<feature type="non-terminal residue" evidence="1">
    <location>
        <position position="49"/>
    </location>
</feature>
<comment type="caution">
    <text evidence="1">The sequence shown here is derived from an EMBL/GenBank/DDBJ whole genome shotgun (WGS) entry which is preliminary data.</text>
</comment>
<keyword evidence="2" id="KW-1185">Reference proteome</keyword>
<evidence type="ECO:0000313" key="1">
    <source>
        <dbReference type="EMBL" id="CAG8761960.1"/>
    </source>
</evidence>
<evidence type="ECO:0000313" key="2">
    <source>
        <dbReference type="Proteomes" id="UP000789508"/>
    </source>
</evidence>
<feature type="non-terminal residue" evidence="1">
    <location>
        <position position="1"/>
    </location>
</feature>
<proteinExistence type="predicted"/>
<protein>
    <submittedName>
        <fullName evidence="1">12666_t:CDS:1</fullName>
    </submittedName>
</protein>
<gene>
    <name evidence="1" type="ORF">ALEPTO_LOCUS13707</name>
</gene>
<dbReference type="EMBL" id="CAJVPS010046871">
    <property type="protein sequence ID" value="CAG8761960.1"/>
    <property type="molecule type" value="Genomic_DNA"/>
</dbReference>
<accession>A0A9N9NTA4</accession>
<reference evidence="1" key="1">
    <citation type="submission" date="2021-06" db="EMBL/GenBank/DDBJ databases">
        <authorList>
            <person name="Kallberg Y."/>
            <person name="Tangrot J."/>
            <person name="Rosling A."/>
        </authorList>
    </citation>
    <scope>NUCLEOTIDE SEQUENCE</scope>
    <source>
        <strain evidence="1">FL130A</strain>
    </source>
</reference>
<name>A0A9N9NTA4_9GLOM</name>
<dbReference type="AlphaFoldDB" id="A0A9N9NTA4"/>
<dbReference type="Proteomes" id="UP000789508">
    <property type="component" value="Unassembled WGS sequence"/>
</dbReference>